<feature type="transmembrane region" description="Helical" evidence="15">
    <location>
        <begin position="302"/>
        <end position="325"/>
    </location>
</feature>
<evidence type="ECO:0000313" key="20">
    <source>
        <dbReference type="Proteomes" id="UP000006039"/>
    </source>
</evidence>
<keyword evidence="10" id="KW-0862">Zinc</keyword>
<dbReference type="CDD" id="cd16702">
    <property type="entry name" value="RING_CH-C4HC3_MARCH6"/>
    <property type="match status" value="1"/>
</dbReference>
<dbReference type="GO" id="GO:0061630">
    <property type="term" value="F:ubiquitin protein ligase activity"/>
    <property type="evidence" value="ECO:0007669"/>
    <property type="project" value="UniProtKB-EC"/>
</dbReference>
<evidence type="ECO:0000256" key="13">
    <source>
        <dbReference type="PROSITE-ProRule" id="PRU00175"/>
    </source>
</evidence>
<sequence>MDDPLADAVLLADPEPITHARRRFSNSSQKARAQAAHHAANSPDLAGAADPDTCRICRGEATEDEPLFYPCKCSGSIKFVHQNCLMEWLSHSQKKHCELCKTPFRFTKLYDRRMPQTLPFAVFVSHVVKYLLTNMLGWLRAALVAGIWLVCLPYLMRSIWSLMFWISDEGFGGGAASQILAHASTQGCMCPVGRDAVTAAARAVCPSTPLLASVIPTGELPRGKTLDVSSSPLGTPLHAQVLHLVLSSVGLVGDAPTTSSDALSMPIVTQTMPRQPAPQRSLLGDVALFNNITPLPWLNRNLIYVAEGQIITVLVILCFILIILVRDYVVLQQPEINMRAAFAAAENRGARAGLMGDPAAGLRAEDIAALRGPDPIEFDDDSDDDTASMASDRAQDGSAIRGGQPRARLAAETYVPVPIPPYRRRPVQLAIDNGEESSTARAERALPSEGTPGTLAGHMPQAHGSQDDMVGPAGRHLGFVEPLSVREFTRVYHEAHGDSDEMARLFQERGQGARAEPWLRLRREKEASMAASESGPSSEQSSVPHDRQTQTVDRDVPEQGDECTPSVTEQEPVSSHDSDQSSSDWTIPTDSAGEEDGPSTIKGKEAEAGVQPDSNPPPAALAPVPSAKGKEKAVEEVPSLPDHVVAPRPRANTDGPLIHDGVHPLANNSWAFSPLDQPSSSSSARAVPADASGTEWAPSSSDLQADDEEIVSPPASQETQPSAADVSGEGETLAWVNLPDFNDMQINPAAQEGRQQPHEERQPAGIIERLAEFMWRGVDPAAGGAEQRARVRAFLGDPDHEFGLGELMEHDGQDGHGGDDEARDEEHPDLGAPAAMEGPELQRQREQLQRDAEAVQEAVAAMDPEAIEDAEDFEGVMELLGMRGPLAGLFQNAVFCSFLVSVTVFAGIFVPYNIGRVCVWVLANPMRPVRIVFSTVKLVQDCALVAAGMASWLALRIANMVSPLLALQSLSRRYVMPLVRASYYMSLDAARRIVESFTVDPPVISTSEIRNFSAVSHDALLSIKANIALVFYAVSRGLTFVFGGDYSSKSGEVASFVGNATSAAWGGLREIPSVLADPGSWVINLSPAEAPAAVNPDLAFWDGTDRFWAVLGGYLALCVAAALYLHRGRPFSTSASGQEREASIVDGLNQASGVMKVILIIGIEMLIFPLYCGLLLDVALLPLFEKTTLRSRVLFTYNYPLTSMFVHWFVGTGYMFHFALFVSMCRKIMRKGVLYFIRDPDDPEFHPVRDVLERNVTTQLRKILFSAFVYGALVMVCLGGVVWGLWASLPGVLPIHYSSNEPVLEFPIDLLFYNFLMPLAVNFFRPSDGLHAMYTWWFRRCARALRVTWFLFGERRIDEEGALMLGATSDARKLPFWRRLFLEVDDGAEVVPKQWHKLFDMDKPRTTAEMSPEELEALALRKRLLVLSKQIVPDGHFVRTPASDQVKVPKGRRVFLDVTEANVRDDGLPDVGVGADLYSSESYQLVYIPPHFRVRVFLFILSIWIFAAVTGVSLTIIPLVFGRRVFKMLIPSHIRTNDIYAFSIGIYVLGSVAYGLFHLGRLCSKSKDWVSKAASAARDHAAARKAAAVATRAAKLVYCYFFLLVVFPLLVSSLIELYCLIPLDTYMYSALFVDGGPGGRPSSIMLGPPAATGSTHTIRVIQAWTIGLLYLKLSARIVDLWYEESRPAAALRAIVAGGWLNPDAGVLTRAFVIPGLVLSAVAIVGPLVSAHVFLSCFQNANTGLDAAAAAPAAGINPTLVYRLSFPVAAMGVLLASMAWATLGIFRSWRVRIRDEAYLIGERLHNFGVGSSGPPPATPGSHNHPRARVAWREGGAAAI</sequence>
<dbReference type="InterPro" id="IPR011016">
    <property type="entry name" value="Znf_RING-CH"/>
</dbReference>
<evidence type="ECO:0000256" key="4">
    <source>
        <dbReference type="ARBA" id="ARBA00012483"/>
    </source>
</evidence>
<dbReference type="PROSITE" id="PS51292">
    <property type="entry name" value="ZF_RING_CH"/>
    <property type="match status" value="1"/>
</dbReference>
<evidence type="ECO:0000256" key="7">
    <source>
        <dbReference type="ARBA" id="ARBA00022723"/>
    </source>
</evidence>
<feature type="transmembrane region" description="Helical" evidence="15">
    <location>
        <begin position="138"/>
        <end position="156"/>
    </location>
</feature>
<evidence type="ECO:0000256" key="12">
    <source>
        <dbReference type="ARBA" id="ARBA00023136"/>
    </source>
</evidence>
<comment type="subcellular location">
    <subcellularLocation>
        <location evidence="2">Membrane</location>
        <topology evidence="2">Multi-pass membrane protein</topology>
    </subcellularLocation>
</comment>
<evidence type="ECO:0000259" key="16">
    <source>
        <dbReference type="PROSITE" id="PS50089"/>
    </source>
</evidence>
<dbReference type="PANTHER" id="PTHR13145">
    <property type="entry name" value="SSM4 PROTEIN"/>
    <property type="match status" value="1"/>
</dbReference>
<feature type="region of interest" description="Disordered" evidence="14">
    <location>
        <begin position="25"/>
        <end position="45"/>
    </location>
</feature>
<evidence type="ECO:0000256" key="8">
    <source>
        <dbReference type="ARBA" id="ARBA00022771"/>
    </source>
</evidence>
<keyword evidence="20" id="KW-1185">Reference proteome</keyword>
<evidence type="ECO:0000256" key="6">
    <source>
        <dbReference type="ARBA" id="ARBA00022692"/>
    </source>
</evidence>
<dbReference type="EMBL" id="GL385403">
    <property type="protein sequence ID" value="EJT69942.1"/>
    <property type="molecule type" value="Genomic_DNA"/>
</dbReference>
<feature type="transmembrane region" description="Helical" evidence="15">
    <location>
        <begin position="1763"/>
        <end position="1785"/>
    </location>
</feature>
<reference evidence="20" key="1">
    <citation type="submission" date="2010-07" db="EMBL/GenBank/DDBJ databases">
        <title>The genome sequence of Gaeumannomyces graminis var. tritici strain R3-111a-1.</title>
        <authorList>
            <consortium name="The Broad Institute Genome Sequencing Platform"/>
            <person name="Ma L.-J."/>
            <person name="Dead R."/>
            <person name="Young S."/>
            <person name="Zeng Q."/>
            <person name="Koehrsen M."/>
            <person name="Alvarado L."/>
            <person name="Berlin A."/>
            <person name="Chapman S.B."/>
            <person name="Chen Z."/>
            <person name="Freedman E."/>
            <person name="Gellesch M."/>
            <person name="Goldberg J."/>
            <person name="Griggs A."/>
            <person name="Gujja S."/>
            <person name="Heilman E.R."/>
            <person name="Heiman D."/>
            <person name="Hepburn T."/>
            <person name="Howarth C."/>
            <person name="Jen D."/>
            <person name="Larson L."/>
            <person name="Mehta T."/>
            <person name="Neiman D."/>
            <person name="Pearson M."/>
            <person name="Roberts A."/>
            <person name="Saif S."/>
            <person name="Shea T."/>
            <person name="Shenoy N."/>
            <person name="Sisk P."/>
            <person name="Stolte C."/>
            <person name="Sykes S."/>
            <person name="Walk T."/>
            <person name="White J."/>
            <person name="Yandava C."/>
            <person name="Haas B."/>
            <person name="Nusbaum C."/>
            <person name="Birren B."/>
        </authorList>
    </citation>
    <scope>NUCLEOTIDE SEQUENCE [LARGE SCALE GENOMIC DNA]</scope>
    <source>
        <strain evidence="20">R3-111a-1</strain>
    </source>
</reference>
<dbReference type="Gene3D" id="3.30.40.10">
    <property type="entry name" value="Zinc/RING finger domain, C3HC4 (zinc finger)"/>
    <property type="match status" value="1"/>
</dbReference>
<feature type="region of interest" description="Disordered" evidence="14">
    <location>
        <begin position="807"/>
        <end position="843"/>
    </location>
</feature>
<feature type="region of interest" description="Disordered" evidence="14">
    <location>
        <begin position="434"/>
        <end position="466"/>
    </location>
</feature>
<dbReference type="SUPFAM" id="SSF57850">
    <property type="entry name" value="RING/U-box"/>
    <property type="match status" value="1"/>
</dbReference>
<keyword evidence="9" id="KW-0833">Ubl conjugation pathway</keyword>
<feature type="transmembrane region" description="Helical" evidence="15">
    <location>
        <begin position="1539"/>
        <end position="1557"/>
    </location>
</feature>
<evidence type="ECO:0000313" key="19">
    <source>
        <dbReference type="EnsemblFungi" id="EJT69942"/>
    </source>
</evidence>
<accession>J3PH45</accession>
<dbReference type="GO" id="GO:0036503">
    <property type="term" value="P:ERAD pathway"/>
    <property type="evidence" value="ECO:0007669"/>
    <property type="project" value="TreeGrafter"/>
</dbReference>
<dbReference type="GO" id="GO:0005789">
    <property type="term" value="C:endoplasmic reticulum membrane"/>
    <property type="evidence" value="ECO:0007669"/>
    <property type="project" value="TreeGrafter"/>
</dbReference>
<reference evidence="18" key="2">
    <citation type="submission" date="2010-07" db="EMBL/GenBank/DDBJ databases">
        <authorList>
            <consortium name="The Broad Institute Genome Sequencing Platform"/>
            <consortium name="Broad Institute Genome Sequencing Center for Infectious Disease"/>
            <person name="Ma L.-J."/>
            <person name="Dead R."/>
            <person name="Young S."/>
            <person name="Zeng Q."/>
            <person name="Koehrsen M."/>
            <person name="Alvarado L."/>
            <person name="Berlin A."/>
            <person name="Chapman S.B."/>
            <person name="Chen Z."/>
            <person name="Freedman E."/>
            <person name="Gellesch M."/>
            <person name="Goldberg J."/>
            <person name="Griggs A."/>
            <person name="Gujja S."/>
            <person name="Heilman E.R."/>
            <person name="Heiman D."/>
            <person name="Hepburn T."/>
            <person name="Howarth C."/>
            <person name="Jen D."/>
            <person name="Larson L."/>
            <person name="Mehta T."/>
            <person name="Neiman D."/>
            <person name="Pearson M."/>
            <person name="Roberts A."/>
            <person name="Saif S."/>
            <person name="Shea T."/>
            <person name="Shenoy N."/>
            <person name="Sisk P."/>
            <person name="Stolte C."/>
            <person name="Sykes S."/>
            <person name="Walk T."/>
            <person name="White J."/>
            <person name="Yandava C."/>
            <person name="Haas B."/>
            <person name="Nusbaum C."/>
            <person name="Birren B."/>
        </authorList>
    </citation>
    <scope>NUCLEOTIDE SEQUENCE</scope>
    <source>
        <strain evidence="18">R3-111a-1</strain>
    </source>
</reference>
<comment type="catalytic activity">
    <reaction evidence="1">
        <text>S-ubiquitinyl-[E2 ubiquitin-conjugating enzyme]-L-cysteine + [acceptor protein]-L-lysine = [E2 ubiquitin-conjugating enzyme]-L-cysteine + N(6)-ubiquitinyl-[acceptor protein]-L-lysine.</text>
        <dbReference type="EC" id="2.3.2.27"/>
    </reaction>
</comment>
<feature type="compositionally biased region" description="Low complexity" evidence="14">
    <location>
        <begin position="671"/>
        <end position="692"/>
    </location>
</feature>
<name>J3PH45_GAET3</name>
<dbReference type="VEuPathDB" id="FungiDB:GGTG_12825"/>
<dbReference type="STRING" id="644352.J3PH45"/>
<evidence type="ECO:0000256" key="11">
    <source>
        <dbReference type="ARBA" id="ARBA00022989"/>
    </source>
</evidence>
<feature type="region of interest" description="Disordered" evidence="14">
    <location>
        <begin position="525"/>
        <end position="761"/>
    </location>
</feature>
<gene>
    <name evidence="19" type="primary">20353283</name>
    <name evidence="18" type="ORF">GGTG_12825</name>
</gene>
<feature type="transmembrane region" description="Helical" evidence="15">
    <location>
        <begin position="1496"/>
        <end position="1519"/>
    </location>
</feature>
<dbReference type="Pfam" id="PF23113">
    <property type="entry name" value="MARCHF6_C"/>
    <property type="match status" value="1"/>
</dbReference>
<keyword evidence="6 15" id="KW-0812">Transmembrane</keyword>
<feature type="transmembrane region" description="Helical" evidence="15">
    <location>
        <begin position="1107"/>
        <end position="1125"/>
    </location>
</feature>
<feature type="region of interest" description="Disordered" evidence="14">
    <location>
        <begin position="372"/>
        <end position="405"/>
    </location>
</feature>
<organism evidence="18">
    <name type="scientific">Gaeumannomyces tritici (strain R3-111a-1)</name>
    <name type="common">Wheat and barley take-all root rot fungus</name>
    <name type="synonym">Gaeumannomyces graminis var. tritici</name>
    <dbReference type="NCBI Taxonomy" id="644352"/>
    <lineage>
        <taxon>Eukaryota</taxon>
        <taxon>Fungi</taxon>
        <taxon>Dikarya</taxon>
        <taxon>Ascomycota</taxon>
        <taxon>Pezizomycotina</taxon>
        <taxon>Sordariomycetes</taxon>
        <taxon>Sordariomycetidae</taxon>
        <taxon>Magnaporthales</taxon>
        <taxon>Magnaporthaceae</taxon>
        <taxon>Gaeumannomyces</taxon>
    </lineage>
</organism>
<evidence type="ECO:0000256" key="15">
    <source>
        <dbReference type="SAM" id="Phobius"/>
    </source>
</evidence>
<dbReference type="InterPro" id="IPR001841">
    <property type="entry name" value="Znf_RING"/>
</dbReference>
<evidence type="ECO:0000256" key="5">
    <source>
        <dbReference type="ARBA" id="ARBA00022679"/>
    </source>
</evidence>
<reference evidence="19" key="5">
    <citation type="submission" date="2018-04" db="UniProtKB">
        <authorList>
            <consortium name="EnsemblFungi"/>
        </authorList>
    </citation>
    <scope>IDENTIFICATION</scope>
    <source>
        <strain evidence="19">R3-111a-1</strain>
    </source>
</reference>
<dbReference type="FunFam" id="3.30.40.10:FF:000287">
    <property type="entry name" value="RING finger membrane protein"/>
    <property type="match status" value="1"/>
</dbReference>
<feature type="domain" description="RING-CH-type" evidence="17">
    <location>
        <begin position="46"/>
        <end position="107"/>
    </location>
</feature>
<feature type="compositionally biased region" description="Basic and acidic residues" evidence="14">
    <location>
        <begin position="544"/>
        <end position="557"/>
    </location>
</feature>
<evidence type="ECO:0000256" key="14">
    <source>
        <dbReference type="SAM" id="MobiDB-lite"/>
    </source>
</evidence>
<feature type="compositionally biased region" description="Acidic residues" evidence="14">
    <location>
        <begin position="376"/>
        <end position="386"/>
    </location>
</feature>
<reference evidence="19" key="4">
    <citation type="journal article" date="2015" name="G3 (Bethesda)">
        <title>Genome sequences of three phytopathogenic species of the Magnaporthaceae family of fungi.</title>
        <authorList>
            <person name="Okagaki L.H."/>
            <person name="Nunes C.C."/>
            <person name="Sailsbery J."/>
            <person name="Clay B."/>
            <person name="Brown D."/>
            <person name="John T."/>
            <person name="Oh Y."/>
            <person name="Young N."/>
            <person name="Fitzgerald M."/>
            <person name="Haas B.J."/>
            <person name="Zeng Q."/>
            <person name="Young S."/>
            <person name="Adiconis X."/>
            <person name="Fan L."/>
            <person name="Levin J.Z."/>
            <person name="Mitchell T.K."/>
            <person name="Okubara P.A."/>
            <person name="Farman M.L."/>
            <person name="Kohn L.M."/>
            <person name="Birren B."/>
            <person name="Ma L.-J."/>
            <person name="Dean R.A."/>
        </authorList>
    </citation>
    <scope>NUCLEOTIDE SEQUENCE</scope>
    <source>
        <strain evidence="19">R3-111a-1</strain>
    </source>
</reference>
<dbReference type="Proteomes" id="UP000006039">
    <property type="component" value="Unassembled WGS sequence"/>
</dbReference>
<keyword evidence="11 15" id="KW-1133">Transmembrane helix</keyword>
<evidence type="ECO:0000256" key="1">
    <source>
        <dbReference type="ARBA" id="ARBA00000900"/>
    </source>
</evidence>
<feature type="transmembrane region" description="Helical" evidence="15">
    <location>
        <begin position="1306"/>
        <end position="1324"/>
    </location>
</feature>
<protein>
    <recommendedName>
        <fullName evidence="4">RING-type E3 ubiquitin transferase</fullName>
        <ecNumber evidence="4">2.3.2.27</ecNumber>
    </recommendedName>
</protein>
<feature type="transmembrane region" description="Helical" evidence="15">
    <location>
        <begin position="1597"/>
        <end position="1623"/>
    </location>
</feature>
<dbReference type="EnsemblFungi" id="EJT69942">
    <property type="protein sequence ID" value="EJT69942"/>
    <property type="gene ID" value="GGTG_12825"/>
</dbReference>
<dbReference type="GO" id="GO:0008270">
    <property type="term" value="F:zinc ion binding"/>
    <property type="evidence" value="ECO:0007669"/>
    <property type="project" value="UniProtKB-KW"/>
</dbReference>
<dbReference type="InterPro" id="IPR056521">
    <property type="entry name" value="MARCHF6-like_C"/>
</dbReference>
<dbReference type="HOGENOM" id="CLU_001266_0_0_1"/>
<dbReference type="RefSeq" id="XP_009228990.1">
    <property type="nucleotide sequence ID" value="XM_009230726.1"/>
</dbReference>
<feature type="transmembrane region" description="Helical" evidence="15">
    <location>
        <begin position="1263"/>
        <end position="1286"/>
    </location>
</feature>
<feature type="transmembrane region" description="Helical" evidence="15">
    <location>
        <begin position="1711"/>
        <end position="1734"/>
    </location>
</feature>
<dbReference type="InterPro" id="IPR013083">
    <property type="entry name" value="Znf_RING/FYVE/PHD"/>
</dbReference>
<keyword evidence="5" id="KW-0808">Transferase</keyword>
<keyword evidence="7" id="KW-0479">Metal-binding</keyword>
<evidence type="ECO:0000259" key="17">
    <source>
        <dbReference type="PROSITE" id="PS51292"/>
    </source>
</evidence>
<comment type="pathway">
    <text evidence="3">Protein modification; protein ubiquitination.</text>
</comment>
<feature type="transmembrane region" description="Helical" evidence="15">
    <location>
        <begin position="1204"/>
        <end position="1222"/>
    </location>
</feature>
<dbReference type="eggNOG" id="KOG1609">
    <property type="taxonomic scope" value="Eukaryota"/>
</dbReference>
<feature type="compositionally biased region" description="Low complexity" evidence="14">
    <location>
        <begin position="532"/>
        <end position="542"/>
    </location>
</feature>
<dbReference type="PANTHER" id="PTHR13145:SF0">
    <property type="entry name" value="E3 UBIQUITIN-PROTEIN LIGASE MARCHF6"/>
    <property type="match status" value="1"/>
</dbReference>
<keyword evidence="12 15" id="KW-0472">Membrane</keyword>
<dbReference type="SMART" id="SM00744">
    <property type="entry name" value="RINGv"/>
    <property type="match status" value="1"/>
</dbReference>
<dbReference type="Pfam" id="PF12906">
    <property type="entry name" value="RINGv"/>
    <property type="match status" value="1"/>
</dbReference>
<evidence type="ECO:0000256" key="10">
    <source>
        <dbReference type="ARBA" id="ARBA00022833"/>
    </source>
</evidence>
<evidence type="ECO:0000256" key="2">
    <source>
        <dbReference type="ARBA" id="ARBA00004141"/>
    </source>
</evidence>
<dbReference type="OrthoDB" id="1108038at2759"/>
<evidence type="ECO:0000313" key="18">
    <source>
        <dbReference type="EMBL" id="EJT69942.1"/>
    </source>
</evidence>
<feature type="transmembrane region" description="Helical" evidence="15">
    <location>
        <begin position="889"/>
        <end position="910"/>
    </location>
</feature>
<feature type="compositionally biased region" description="Basic and acidic residues" evidence="14">
    <location>
        <begin position="807"/>
        <end position="829"/>
    </location>
</feature>
<keyword evidence="8 13" id="KW-0863">Zinc-finger</keyword>
<feature type="domain" description="RING-type" evidence="16">
    <location>
        <begin position="54"/>
        <end position="101"/>
    </location>
</feature>
<evidence type="ECO:0000256" key="3">
    <source>
        <dbReference type="ARBA" id="ARBA00004906"/>
    </source>
</evidence>
<dbReference type="GeneID" id="20353283"/>
<reference evidence="18" key="3">
    <citation type="submission" date="2010-09" db="EMBL/GenBank/DDBJ databases">
        <title>Annotation of Gaeumannomyces graminis var. tritici R3-111a-1.</title>
        <authorList>
            <consortium name="The Broad Institute Genome Sequencing Platform"/>
            <person name="Ma L.-J."/>
            <person name="Dead R."/>
            <person name="Young S.K."/>
            <person name="Zeng Q."/>
            <person name="Gargeya S."/>
            <person name="Fitzgerald M."/>
            <person name="Haas B."/>
            <person name="Abouelleil A."/>
            <person name="Alvarado L."/>
            <person name="Arachchi H.M."/>
            <person name="Berlin A."/>
            <person name="Brown A."/>
            <person name="Chapman S.B."/>
            <person name="Chen Z."/>
            <person name="Dunbar C."/>
            <person name="Freedman E."/>
            <person name="Gearin G."/>
            <person name="Gellesch M."/>
            <person name="Goldberg J."/>
            <person name="Griggs A."/>
            <person name="Gujja S."/>
            <person name="Heiman D."/>
            <person name="Howarth C."/>
            <person name="Larson L."/>
            <person name="Lui A."/>
            <person name="MacDonald P.J.P."/>
            <person name="Mehta T."/>
            <person name="Montmayeur A."/>
            <person name="Murphy C."/>
            <person name="Neiman D."/>
            <person name="Pearson M."/>
            <person name="Priest M."/>
            <person name="Roberts A."/>
            <person name="Saif S."/>
            <person name="Shea T."/>
            <person name="Shenoy N."/>
            <person name="Sisk P."/>
            <person name="Stolte C."/>
            <person name="Sykes S."/>
            <person name="Yandava C."/>
            <person name="Wortman J."/>
            <person name="Nusbaum C."/>
            <person name="Birren B."/>
        </authorList>
    </citation>
    <scope>NUCLEOTIDE SEQUENCE</scope>
    <source>
        <strain evidence="18">R3-111a-1</strain>
    </source>
</reference>
<evidence type="ECO:0000256" key="9">
    <source>
        <dbReference type="ARBA" id="ARBA00022786"/>
    </source>
</evidence>
<feature type="transmembrane region" description="Helical" evidence="15">
    <location>
        <begin position="1157"/>
        <end position="1184"/>
    </location>
</feature>
<feature type="compositionally biased region" description="Low complexity" evidence="14">
    <location>
        <begin position="31"/>
        <end position="40"/>
    </location>
</feature>
<dbReference type="EC" id="2.3.2.27" evidence="4"/>
<dbReference type="PROSITE" id="PS50089">
    <property type="entry name" value="ZF_RING_2"/>
    <property type="match status" value="1"/>
</dbReference>
<dbReference type="FunCoup" id="J3PH45">
    <property type="interactions" value="514"/>
</dbReference>
<proteinExistence type="predicted"/>